<feature type="transmembrane region" description="Helical" evidence="10">
    <location>
        <begin position="188"/>
        <end position="207"/>
    </location>
</feature>
<feature type="transmembrane region" description="Helical" evidence="10">
    <location>
        <begin position="348"/>
        <end position="365"/>
    </location>
</feature>
<feature type="transmembrane region" description="Helical" evidence="10">
    <location>
        <begin position="320"/>
        <end position="341"/>
    </location>
</feature>
<dbReference type="PROSITE" id="PS50850">
    <property type="entry name" value="MFS"/>
    <property type="match status" value="1"/>
</dbReference>
<dbReference type="InterPro" id="IPR020846">
    <property type="entry name" value="MFS_dom"/>
</dbReference>
<keyword evidence="7 10" id="KW-1133">Transmembrane helix</keyword>
<evidence type="ECO:0000313" key="13">
    <source>
        <dbReference type="Proteomes" id="UP001431313"/>
    </source>
</evidence>
<dbReference type="EMBL" id="JANUGQ010000002">
    <property type="protein sequence ID" value="MCS0634914.1"/>
    <property type="molecule type" value="Genomic_DNA"/>
</dbReference>
<dbReference type="PROSITE" id="PS00216">
    <property type="entry name" value="SUGAR_TRANSPORT_1"/>
    <property type="match status" value="1"/>
</dbReference>
<accession>A0ABT2CBX0</accession>
<keyword evidence="5 10" id="KW-0812">Transmembrane</keyword>
<keyword evidence="8 10" id="KW-0472">Membrane</keyword>
<feature type="transmembrane region" description="Helical" evidence="10">
    <location>
        <begin position="52"/>
        <end position="75"/>
    </location>
</feature>
<evidence type="ECO:0000256" key="1">
    <source>
        <dbReference type="ARBA" id="ARBA00004651"/>
    </source>
</evidence>
<organism evidence="12 13">
    <name type="scientific">Streptomyces pyxinae</name>
    <dbReference type="NCBI Taxonomy" id="2970734"/>
    <lineage>
        <taxon>Bacteria</taxon>
        <taxon>Bacillati</taxon>
        <taxon>Actinomycetota</taxon>
        <taxon>Actinomycetes</taxon>
        <taxon>Kitasatosporales</taxon>
        <taxon>Streptomycetaceae</taxon>
        <taxon>Streptomyces</taxon>
    </lineage>
</organism>
<evidence type="ECO:0000256" key="5">
    <source>
        <dbReference type="ARBA" id="ARBA00022692"/>
    </source>
</evidence>
<dbReference type="Pfam" id="PF07690">
    <property type="entry name" value="MFS_1"/>
    <property type="match status" value="1"/>
</dbReference>
<comment type="subcellular location">
    <subcellularLocation>
        <location evidence="1">Cell membrane</location>
        <topology evidence="1">Multi-pass membrane protein</topology>
    </subcellularLocation>
</comment>
<keyword evidence="4" id="KW-1003">Cell membrane</keyword>
<feature type="transmembrane region" description="Helical" evidence="10">
    <location>
        <begin position="283"/>
        <end position="300"/>
    </location>
</feature>
<dbReference type="RefSeq" id="WP_258785567.1">
    <property type="nucleotide sequence ID" value="NZ_JANUGQ010000002.1"/>
</dbReference>
<evidence type="ECO:0000256" key="10">
    <source>
        <dbReference type="SAM" id="Phobius"/>
    </source>
</evidence>
<sequence>MTHTTAPVRRPVRQLLAASVGNAVEWYDWYAYTFLATYIAAQVFPGGTGNSLVPLLSTFAVFAVGFFMRPVGGLLMGAVADRHGRRAALTVTILLMGGSSLLVGLTPTYAAAGTLAPVVLVAARLLQGLSVGGEFAASTTFLVESATPGRRGLFSSFQYVSTTAGQLTASGLAALLVGTLGETSMNGWGWRVPFLLGALLSLVGFWIRRGAHETLATATPDATASYPDTVTVPDTVTLPDTVTVPDTTATLPEAAPHPTGTREHPAPDRPGLFDALRQYPRQSLLIGGITAGGTLAYYTWTSYLPTYAELNAGVPKSDALLAGTLALAFFGLLQPVGGVLSDRWGRRPLLLFFGLGFAVLSVPLLRSVGSFWSLLAAQCAGMVLLTGFTAISAAVNAEIFPARVRAAGIGFPYSLTVALFGGTAPYAGTLFTDLGQPGLFPWYVAALCLVSSAVYARLPETAHRPLDH</sequence>
<dbReference type="Gene3D" id="1.20.1250.20">
    <property type="entry name" value="MFS general substrate transporter like domains"/>
    <property type="match status" value="2"/>
</dbReference>
<comment type="similarity">
    <text evidence="2">Belongs to the major facilitator superfamily. Metabolite:H+ Symporter (MHS) family (TC 2.A.1.6) family.</text>
</comment>
<feature type="domain" description="Major facilitator superfamily (MFS) profile" evidence="11">
    <location>
        <begin position="14"/>
        <end position="463"/>
    </location>
</feature>
<evidence type="ECO:0000256" key="2">
    <source>
        <dbReference type="ARBA" id="ARBA00008240"/>
    </source>
</evidence>
<gene>
    <name evidence="12" type="ORF">NX801_04405</name>
</gene>
<evidence type="ECO:0000256" key="8">
    <source>
        <dbReference type="ARBA" id="ARBA00023136"/>
    </source>
</evidence>
<evidence type="ECO:0000259" key="11">
    <source>
        <dbReference type="PROSITE" id="PS50850"/>
    </source>
</evidence>
<protein>
    <submittedName>
        <fullName evidence="12">MFS transporter</fullName>
    </submittedName>
</protein>
<name>A0ABT2CBX0_9ACTN</name>
<feature type="region of interest" description="Disordered" evidence="9">
    <location>
        <begin position="246"/>
        <end position="272"/>
    </location>
</feature>
<feature type="transmembrane region" description="Helical" evidence="10">
    <location>
        <begin position="371"/>
        <end position="395"/>
    </location>
</feature>
<dbReference type="CDD" id="cd17367">
    <property type="entry name" value="MFS_KgtP"/>
    <property type="match status" value="1"/>
</dbReference>
<dbReference type="PANTHER" id="PTHR43528">
    <property type="entry name" value="ALPHA-KETOGLUTARATE PERMEASE"/>
    <property type="match status" value="1"/>
</dbReference>
<evidence type="ECO:0000256" key="6">
    <source>
        <dbReference type="ARBA" id="ARBA00022847"/>
    </source>
</evidence>
<dbReference type="InterPro" id="IPR011701">
    <property type="entry name" value="MFS"/>
</dbReference>
<keyword evidence="13" id="KW-1185">Reference proteome</keyword>
<dbReference type="Proteomes" id="UP001431313">
    <property type="component" value="Unassembled WGS sequence"/>
</dbReference>
<dbReference type="InterPro" id="IPR051084">
    <property type="entry name" value="H+-coupled_symporters"/>
</dbReference>
<proteinExistence type="inferred from homology"/>
<dbReference type="PANTHER" id="PTHR43528:SF1">
    <property type="entry name" value="ALPHA-KETOGLUTARATE PERMEASE"/>
    <property type="match status" value="1"/>
</dbReference>
<keyword evidence="3" id="KW-0813">Transport</keyword>
<keyword evidence="6" id="KW-0769">Symport</keyword>
<evidence type="ECO:0000313" key="12">
    <source>
        <dbReference type="EMBL" id="MCS0634914.1"/>
    </source>
</evidence>
<evidence type="ECO:0000256" key="4">
    <source>
        <dbReference type="ARBA" id="ARBA00022475"/>
    </source>
</evidence>
<feature type="transmembrane region" description="Helical" evidence="10">
    <location>
        <begin position="440"/>
        <end position="458"/>
    </location>
</feature>
<dbReference type="PROSITE" id="PS00217">
    <property type="entry name" value="SUGAR_TRANSPORT_2"/>
    <property type="match status" value="1"/>
</dbReference>
<dbReference type="SUPFAM" id="SSF103473">
    <property type="entry name" value="MFS general substrate transporter"/>
    <property type="match status" value="1"/>
</dbReference>
<evidence type="ECO:0000256" key="9">
    <source>
        <dbReference type="SAM" id="MobiDB-lite"/>
    </source>
</evidence>
<feature type="transmembrane region" description="Helical" evidence="10">
    <location>
        <begin position="407"/>
        <end position="428"/>
    </location>
</feature>
<comment type="caution">
    <text evidence="12">The sequence shown here is derived from an EMBL/GenBank/DDBJ whole genome shotgun (WGS) entry which is preliminary data.</text>
</comment>
<reference evidence="12" key="1">
    <citation type="submission" date="2022-08" db="EMBL/GenBank/DDBJ databases">
        <authorList>
            <person name="Somphong A."/>
            <person name="Phongsopitanun W."/>
        </authorList>
    </citation>
    <scope>NUCLEOTIDE SEQUENCE</scope>
    <source>
        <strain evidence="12">LP05-1</strain>
    </source>
</reference>
<evidence type="ECO:0000256" key="3">
    <source>
        <dbReference type="ARBA" id="ARBA00022448"/>
    </source>
</evidence>
<evidence type="ECO:0000256" key="7">
    <source>
        <dbReference type="ARBA" id="ARBA00022989"/>
    </source>
</evidence>
<dbReference type="InterPro" id="IPR005829">
    <property type="entry name" value="Sugar_transporter_CS"/>
</dbReference>
<dbReference type="InterPro" id="IPR036259">
    <property type="entry name" value="MFS_trans_sf"/>
</dbReference>